<dbReference type="OrthoDB" id="8666829at2"/>
<name>E3HG96_ACHXA</name>
<keyword evidence="1" id="KW-1133">Transmembrane helix</keyword>
<reference evidence="2 3" key="1">
    <citation type="journal article" date="2011" name="J. Bacteriol.">
        <title>Complete genome sequence of the haloaromatic acid-degrading bacterium Achromobacter xylosoxidans A8.</title>
        <authorList>
            <person name="Strnad H."/>
            <person name="Ridl J."/>
            <person name="Paces J."/>
            <person name="Kolar M."/>
            <person name="Vlcek C."/>
            <person name="Paces V."/>
        </authorList>
    </citation>
    <scope>NUCLEOTIDE SEQUENCE [LARGE SCALE GENOMIC DNA]</scope>
    <source>
        <strain evidence="2 3">A8</strain>
    </source>
</reference>
<organism evidence="2 3">
    <name type="scientific">Achromobacter xylosoxidans (strain A8)</name>
    <dbReference type="NCBI Taxonomy" id="762376"/>
    <lineage>
        <taxon>Bacteria</taxon>
        <taxon>Pseudomonadati</taxon>
        <taxon>Pseudomonadota</taxon>
        <taxon>Betaproteobacteria</taxon>
        <taxon>Burkholderiales</taxon>
        <taxon>Alcaligenaceae</taxon>
        <taxon>Achromobacter</taxon>
    </lineage>
</organism>
<dbReference type="RefSeq" id="WP_013396297.1">
    <property type="nucleotide sequence ID" value="NC_014640.1"/>
</dbReference>
<proteinExistence type="predicted"/>
<accession>E3HG96</accession>
<keyword evidence="1" id="KW-0812">Transmembrane</keyword>
<evidence type="ECO:0000313" key="3">
    <source>
        <dbReference type="Proteomes" id="UP000006876"/>
    </source>
</evidence>
<gene>
    <name evidence="2" type="ordered locus">AXYL_05700</name>
</gene>
<protein>
    <submittedName>
        <fullName evidence="2">Putative membrane protein 75</fullName>
    </submittedName>
</protein>
<dbReference type="AlphaFoldDB" id="E3HG96"/>
<sequence>MISIYDLLAFGALALAICVPFAATAIQLIRLLWFVTGEKETRGARPRFTGLVLAMFFSSLAATELLSVEPFLTLSHLNPVPQQHRVEFMIAMLALALAGWIWGGAIWNRPRRQSGG</sequence>
<feature type="transmembrane region" description="Helical" evidence="1">
    <location>
        <begin position="88"/>
        <end position="107"/>
    </location>
</feature>
<dbReference type="EMBL" id="CP002287">
    <property type="protein sequence ID" value="ADP18999.1"/>
    <property type="molecule type" value="Genomic_DNA"/>
</dbReference>
<feature type="transmembrane region" description="Helical" evidence="1">
    <location>
        <begin position="12"/>
        <end position="36"/>
    </location>
</feature>
<evidence type="ECO:0000256" key="1">
    <source>
        <dbReference type="SAM" id="Phobius"/>
    </source>
</evidence>
<dbReference type="eggNOG" id="ENOG502ZNX8">
    <property type="taxonomic scope" value="Bacteria"/>
</dbReference>
<dbReference type="PATRIC" id="fig|762376.5.peg.5711"/>
<dbReference type="KEGG" id="axy:AXYL_05700"/>
<evidence type="ECO:0000313" key="2">
    <source>
        <dbReference type="EMBL" id="ADP18999.1"/>
    </source>
</evidence>
<dbReference type="Proteomes" id="UP000006876">
    <property type="component" value="Chromosome"/>
</dbReference>
<keyword evidence="1" id="KW-0472">Membrane</keyword>
<feature type="transmembrane region" description="Helical" evidence="1">
    <location>
        <begin position="48"/>
        <end position="68"/>
    </location>
</feature>
<dbReference type="HOGENOM" id="CLU_2103676_0_0_4"/>
<dbReference type="STRING" id="762376.AXYL_05700"/>